<dbReference type="SUPFAM" id="SSF55120">
    <property type="entry name" value="Pseudouridine synthase"/>
    <property type="match status" value="1"/>
</dbReference>
<dbReference type="CDD" id="cd02576">
    <property type="entry name" value="PseudoU_synth_ScPUS7"/>
    <property type="match status" value="1"/>
</dbReference>
<keyword evidence="7" id="KW-1185">Reference proteome</keyword>
<accession>A0AAW1QCC3</accession>
<gene>
    <name evidence="6" type="ORF">WJX74_001807</name>
</gene>
<proteinExistence type="inferred from homology"/>
<evidence type="ECO:0000256" key="2">
    <source>
        <dbReference type="ARBA" id="ARBA00022694"/>
    </source>
</evidence>
<dbReference type="InterPro" id="IPR020103">
    <property type="entry name" value="PsdUridine_synth_cat_dom_sf"/>
</dbReference>
<feature type="compositionally biased region" description="Basic and acidic residues" evidence="4">
    <location>
        <begin position="466"/>
        <end position="476"/>
    </location>
</feature>
<dbReference type="Proteomes" id="UP001438707">
    <property type="component" value="Unassembled WGS sequence"/>
</dbReference>
<comment type="caution">
    <text evidence="6">The sequence shown here is derived from an EMBL/GenBank/DDBJ whole genome shotgun (WGS) entry which is preliminary data.</text>
</comment>
<dbReference type="InterPro" id="IPR020119">
    <property type="entry name" value="PsdUridine_synth_TruD_CS"/>
</dbReference>
<dbReference type="EMBL" id="JALJOS010000059">
    <property type="protein sequence ID" value="KAK9818577.1"/>
    <property type="molecule type" value="Genomic_DNA"/>
</dbReference>
<name>A0AAW1QCC3_9CHLO</name>
<reference evidence="6 7" key="1">
    <citation type="journal article" date="2024" name="Nat. Commun.">
        <title>Phylogenomics reveals the evolutionary origins of lichenization in chlorophyte algae.</title>
        <authorList>
            <person name="Puginier C."/>
            <person name="Libourel C."/>
            <person name="Otte J."/>
            <person name="Skaloud P."/>
            <person name="Haon M."/>
            <person name="Grisel S."/>
            <person name="Petersen M."/>
            <person name="Berrin J.G."/>
            <person name="Delaux P.M."/>
            <person name="Dal Grande F."/>
            <person name="Keller J."/>
        </authorList>
    </citation>
    <scope>NUCLEOTIDE SEQUENCE [LARGE SCALE GENOMIC DNA]</scope>
    <source>
        <strain evidence="6 7">SAG 2145</strain>
    </source>
</reference>
<evidence type="ECO:0000313" key="7">
    <source>
        <dbReference type="Proteomes" id="UP001438707"/>
    </source>
</evidence>
<dbReference type="PANTHER" id="PTHR13326">
    <property type="entry name" value="TRNA PSEUDOURIDINE SYNTHASE D"/>
    <property type="match status" value="1"/>
</dbReference>
<sequence>MSYNEMGAGMTCYANQTSGFSGILKHRYTDFWVNEITGDGKLVCLDQEATLPQPAPKPAAIAAEPASASTAATDENPAAAKAGAATETPAWVGNIASQRQAFETLAGPGNAAKLQDLLKRIASSLEAGTPSGELSATLDAIEDKQQRTGVHMFFKGKTAAELPRLMTETLQLKSGDSTGAIKIVHKEGRGRKRKFGDNARDEGHRSGGAWQGGHNAYCRFVLRKENIDSHMAISLIARMLHGRPNHFQTAGTKDKRGVTCQQVTAWKVTPDRFRSIAPRLRQMEIGNFEYVPDRLWLGAASGNFFNVALRNLEFDKPEDVGSAAASLRDSGFINYYGLQRFGTGGIPTHRIGAALLRGEWREAVWLIMQPDASNADACNLYLNDGNIEGALKQLPRHMVGERAILEGLAKHGKGKLCQCPHRPPTQPAEHVCARLSELALEPCRLPPHLHLRAHSCSRRGSGPACEEGRKPAEWKA</sequence>
<evidence type="ECO:0000256" key="4">
    <source>
        <dbReference type="SAM" id="MobiDB-lite"/>
    </source>
</evidence>
<feature type="domain" description="TRUD" evidence="5">
    <location>
        <begin position="331"/>
        <end position="476"/>
    </location>
</feature>
<feature type="compositionally biased region" description="Low complexity" evidence="4">
    <location>
        <begin position="58"/>
        <end position="77"/>
    </location>
</feature>
<dbReference type="GO" id="GO:0005634">
    <property type="term" value="C:nucleus"/>
    <property type="evidence" value="ECO:0007669"/>
    <property type="project" value="TreeGrafter"/>
</dbReference>
<dbReference type="InterPro" id="IPR001656">
    <property type="entry name" value="PsdUridine_synth_TruD"/>
</dbReference>
<evidence type="ECO:0000256" key="1">
    <source>
        <dbReference type="ARBA" id="ARBA00007953"/>
    </source>
</evidence>
<dbReference type="GO" id="GO:0008033">
    <property type="term" value="P:tRNA processing"/>
    <property type="evidence" value="ECO:0007669"/>
    <property type="project" value="UniProtKB-KW"/>
</dbReference>
<dbReference type="PROSITE" id="PS50984">
    <property type="entry name" value="TRUD"/>
    <property type="match status" value="1"/>
</dbReference>
<protein>
    <recommendedName>
        <fullName evidence="5">TRUD domain-containing protein</fullName>
    </recommendedName>
</protein>
<dbReference type="PROSITE" id="PS01268">
    <property type="entry name" value="UPF0024"/>
    <property type="match status" value="1"/>
</dbReference>
<dbReference type="InterPro" id="IPR042214">
    <property type="entry name" value="TruD_catalytic"/>
</dbReference>
<dbReference type="Gene3D" id="3.30.2350.20">
    <property type="entry name" value="TruD, catalytic domain"/>
    <property type="match status" value="1"/>
</dbReference>
<dbReference type="PANTHER" id="PTHR13326:SF21">
    <property type="entry name" value="PSEUDOURIDYLATE SYNTHASE PUS7L"/>
    <property type="match status" value="1"/>
</dbReference>
<comment type="similarity">
    <text evidence="1">Belongs to the pseudouridine synthase TruD family.</text>
</comment>
<evidence type="ECO:0000313" key="6">
    <source>
        <dbReference type="EMBL" id="KAK9818577.1"/>
    </source>
</evidence>
<dbReference type="GO" id="GO:0003723">
    <property type="term" value="F:RNA binding"/>
    <property type="evidence" value="ECO:0007669"/>
    <property type="project" value="InterPro"/>
</dbReference>
<keyword evidence="2" id="KW-0819">tRNA processing</keyword>
<feature type="region of interest" description="Disordered" evidence="4">
    <location>
        <begin position="55"/>
        <end position="77"/>
    </location>
</feature>
<feature type="region of interest" description="Disordered" evidence="4">
    <location>
        <begin position="456"/>
        <end position="476"/>
    </location>
</feature>
<dbReference type="AlphaFoldDB" id="A0AAW1QCC3"/>
<keyword evidence="3" id="KW-0413">Isomerase</keyword>
<dbReference type="Pfam" id="PF01142">
    <property type="entry name" value="TruD"/>
    <property type="match status" value="1"/>
</dbReference>
<evidence type="ECO:0000259" key="5">
    <source>
        <dbReference type="PROSITE" id="PS50984"/>
    </source>
</evidence>
<dbReference type="GO" id="GO:0001522">
    <property type="term" value="P:pseudouridine synthesis"/>
    <property type="evidence" value="ECO:0007669"/>
    <property type="project" value="InterPro"/>
</dbReference>
<dbReference type="GO" id="GO:0009982">
    <property type="term" value="F:pseudouridine synthase activity"/>
    <property type="evidence" value="ECO:0007669"/>
    <property type="project" value="InterPro"/>
</dbReference>
<dbReference type="PIRSF" id="PIRSF037016">
    <property type="entry name" value="Pseudouridin_synth_euk_prd"/>
    <property type="match status" value="1"/>
</dbReference>
<evidence type="ECO:0000256" key="3">
    <source>
        <dbReference type="ARBA" id="ARBA00023235"/>
    </source>
</evidence>
<dbReference type="InterPro" id="IPR011760">
    <property type="entry name" value="PsdUridine_synth_TruD_insert"/>
</dbReference>
<organism evidence="6 7">
    <name type="scientific">Apatococcus lobatus</name>
    <dbReference type="NCBI Taxonomy" id="904363"/>
    <lineage>
        <taxon>Eukaryota</taxon>
        <taxon>Viridiplantae</taxon>
        <taxon>Chlorophyta</taxon>
        <taxon>core chlorophytes</taxon>
        <taxon>Trebouxiophyceae</taxon>
        <taxon>Chlorellales</taxon>
        <taxon>Chlorellaceae</taxon>
        <taxon>Apatococcus</taxon>
    </lineage>
</organism>